<comment type="pathway">
    <text evidence="3">Protein modification; protein ubiquitination.</text>
</comment>
<dbReference type="GO" id="GO:0016020">
    <property type="term" value="C:membrane"/>
    <property type="evidence" value="ECO:0007669"/>
    <property type="project" value="UniProtKB-SubCell"/>
</dbReference>
<dbReference type="EMBL" id="QJKJ01000897">
    <property type="protein sequence ID" value="RDY10175.1"/>
    <property type="molecule type" value="Genomic_DNA"/>
</dbReference>
<comment type="catalytic activity">
    <reaction evidence="1">
        <text>S-ubiquitinyl-[E2 ubiquitin-conjugating enzyme]-L-cysteine + [acceptor protein]-L-lysine = [E2 ubiquitin-conjugating enzyme]-L-cysteine + N(6)-ubiquitinyl-[acceptor protein]-L-lysine.</text>
        <dbReference type="EC" id="2.3.2.27"/>
    </reaction>
</comment>
<comment type="caution">
    <text evidence="17">The sequence shown here is derived from an EMBL/GenBank/DDBJ whole genome shotgun (WGS) entry which is preliminary data.</text>
</comment>
<dbReference type="SMART" id="SM00184">
    <property type="entry name" value="RING"/>
    <property type="match status" value="1"/>
</dbReference>
<dbReference type="InterPro" id="IPR001841">
    <property type="entry name" value="Znf_RING"/>
</dbReference>
<dbReference type="Gene3D" id="3.30.40.10">
    <property type="entry name" value="Zinc/RING finger domain, C3HC4 (zinc finger)"/>
    <property type="match status" value="1"/>
</dbReference>
<dbReference type="InterPro" id="IPR013083">
    <property type="entry name" value="Znf_RING/FYVE/PHD"/>
</dbReference>
<evidence type="ECO:0000256" key="12">
    <source>
        <dbReference type="ARBA" id="ARBA00023136"/>
    </source>
</evidence>
<evidence type="ECO:0000256" key="8">
    <source>
        <dbReference type="ARBA" id="ARBA00022771"/>
    </source>
</evidence>
<feature type="domain" description="RING-type" evidence="16">
    <location>
        <begin position="112"/>
        <end position="154"/>
    </location>
</feature>
<evidence type="ECO:0000256" key="15">
    <source>
        <dbReference type="SAM" id="Phobius"/>
    </source>
</evidence>
<gene>
    <name evidence="17" type="primary">ATL47</name>
    <name evidence="17" type="ORF">CR513_05350</name>
</gene>
<protein>
    <recommendedName>
        <fullName evidence="4">RING-type E3 ubiquitin transferase</fullName>
        <ecNumber evidence="4">2.3.2.27</ecNumber>
    </recommendedName>
</protein>
<keyword evidence="5" id="KW-0808">Transferase</keyword>
<evidence type="ECO:0000256" key="11">
    <source>
        <dbReference type="ARBA" id="ARBA00022989"/>
    </source>
</evidence>
<dbReference type="Proteomes" id="UP000257109">
    <property type="component" value="Unassembled WGS sequence"/>
</dbReference>
<dbReference type="OrthoDB" id="8062037at2759"/>
<reference evidence="17" key="1">
    <citation type="submission" date="2018-05" db="EMBL/GenBank/DDBJ databases">
        <title>Draft genome of Mucuna pruriens seed.</title>
        <authorList>
            <person name="Nnadi N.E."/>
            <person name="Vos R."/>
            <person name="Hasami M.H."/>
            <person name="Devisetty U.K."/>
            <person name="Aguiy J.C."/>
        </authorList>
    </citation>
    <scope>NUCLEOTIDE SEQUENCE [LARGE SCALE GENOMIC DNA]</scope>
    <source>
        <strain evidence="17">JCA_2017</strain>
    </source>
</reference>
<evidence type="ECO:0000256" key="2">
    <source>
        <dbReference type="ARBA" id="ARBA00004167"/>
    </source>
</evidence>
<evidence type="ECO:0000256" key="4">
    <source>
        <dbReference type="ARBA" id="ARBA00012483"/>
    </source>
</evidence>
<dbReference type="GO" id="GO:0008270">
    <property type="term" value="F:zinc ion binding"/>
    <property type="evidence" value="ECO:0007669"/>
    <property type="project" value="UniProtKB-KW"/>
</dbReference>
<keyword evidence="18" id="KW-1185">Reference proteome</keyword>
<dbReference type="GO" id="GO:0061630">
    <property type="term" value="F:ubiquitin protein ligase activity"/>
    <property type="evidence" value="ECO:0007669"/>
    <property type="project" value="UniProtKB-EC"/>
</dbReference>
<keyword evidence="8 14" id="KW-0863">Zinc-finger</keyword>
<evidence type="ECO:0000313" key="17">
    <source>
        <dbReference type="EMBL" id="RDY10175.1"/>
    </source>
</evidence>
<organism evidence="17 18">
    <name type="scientific">Mucuna pruriens</name>
    <name type="common">Velvet bean</name>
    <name type="synonym">Dolichos pruriens</name>
    <dbReference type="NCBI Taxonomy" id="157652"/>
    <lineage>
        <taxon>Eukaryota</taxon>
        <taxon>Viridiplantae</taxon>
        <taxon>Streptophyta</taxon>
        <taxon>Embryophyta</taxon>
        <taxon>Tracheophyta</taxon>
        <taxon>Spermatophyta</taxon>
        <taxon>Magnoliopsida</taxon>
        <taxon>eudicotyledons</taxon>
        <taxon>Gunneridae</taxon>
        <taxon>Pentapetalae</taxon>
        <taxon>rosids</taxon>
        <taxon>fabids</taxon>
        <taxon>Fabales</taxon>
        <taxon>Fabaceae</taxon>
        <taxon>Papilionoideae</taxon>
        <taxon>50 kb inversion clade</taxon>
        <taxon>NPAAA clade</taxon>
        <taxon>indigoferoid/millettioid clade</taxon>
        <taxon>Phaseoleae</taxon>
        <taxon>Mucuna</taxon>
    </lineage>
</organism>
<keyword evidence="10" id="KW-0862">Zinc</keyword>
<accession>A0A371I563</accession>
<keyword evidence="6 15" id="KW-0812">Transmembrane</keyword>
<keyword evidence="9" id="KW-0833">Ubl conjugation pathway</keyword>
<evidence type="ECO:0000256" key="5">
    <source>
        <dbReference type="ARBA" id="ARBA00022679"/>
    </source>
</evidence>
<evidence type="ECO:0000256" key="13">
    <source>
        <dbReference type="ARBA" id="ARBA00024209"/>
    </source>
</evidence>
<evidence type="ECO:0000256" key="7">
    <source>
        <dbReference type="ARBA" id="ARBA00022723"/>
    </source>
</evidence>
<dbReference type="SUPFAM" id="SSF57850">
    <property type="entry name" value="RING/U-box"/>
    <property type="match status" value="1"/>
</dbReference>
<dbReference type="PANTHER" id="PTHR45768:SF13">
    <property type="entry name" value="TRANSCRIPTION FACTOR C2H2 FAMILY-RELATED"/>
    <property type="match status" value="1"/>
</dbReference>
<evidence type="ECO:0000256" key="9">
    <source>
        <dbReference type="ARBA" id="ARBA00022786"/>
    </source>
</evidence>
<keyword evidence="12 15" id="KW-0472">Membrane</keyword>
<evidence type="ECO:0000256" key="6">
    <source>
        <dbReference type="ARBA" id="ARBA00022692"/>
    </source>
</evidence>
<dbReference type="AlphaFoldDB" id="A0A371I563"/>
<evidence type="ECO:0000256" key="3">
    <source>
        <dbReference type="ARBA" id="ARBA00004906"/>
    </source>
</evidence>
<dbReference type="EC" id="2.3.2.27" evidence="4"/>
<feature type="transmembrane region" description="Helical" evidence="15">
    <location>
        <begin position="33"/>
        <end position="55"/>
    </location>
</feature>
<dbReference type="Pfam" id="PF13639">
    <property type="entry name" value="zf-RING_2"/>
    <property type="match status" value="1"/>
</dbReference>
<evidence type="ECO:0000256" key="1">
    <source>
        <dbReference type="ARBA" id="ARBA00000900"/>
    </source>
</evidence>
<feature type="non-terminal residue" evidence="17">
    <location>
        <position position="1"/>
    </location>
</feature>
<comment type="subcellular location">
    <subcellularLocation>
        <location evidence="2">Membrane</location>
        <topology evidence="2">Single-pass membrane protein</topology>
    </subcellularLocation>
</comment>
<dbReference type="FunFam" id="3.30.40.10:FF:000982">
    <property type="entry name" value="RING-H2 finger protein ATL2K"/>
    <property type="match status" value="1"/>
</dbReference>
<dbReference type="PROSITE" id="PS50089">
    <property type="entry name" value="ZF_RING_2"/>
    <property type="match status" value="1"/>
</dbReference>
<proteinExistence type="inferred from homology"/>
<evidence type="ECO:0000256" key="14">
    <source>
        <dbReference type="PROSITE-ProRule" id="PRU00175"/>
    </source>
</evidence>
<sequence length="184" mass="20248">MCDDESNEAGANKFDQKQTIAKSEGKKLGIMEIVISLIILFGGIAVLVVIHVCVVGRAFRGDNNRGSDQATQEGPNMSDMKTMFDGDNIGDLNKLPCFVYEEPERGYSLVDCAVCLDNFKVGDACRLLPNCGHSFHVLCIDSWILQTPVCPICRTFVHSRLLLPSKQREQTAVSDPLQIVTVDL</sequence>
<evidence type="ECO:0000256" key="10">
    <source>
        <dbReference type="ARBA" id="ARBA00022833"/>
    </source>
</evidence>
<keyword evidence="11 15" id="KW-1133">Transmembrane helix</keyword>
<evidence type="ECO:0000313" key="18">
    <source>
        <dbReference type="Proteomes" id="UP000257109"/>
    </source>
</evidence>
<keyword evidence="7" id="KW-0479">Metal-binding</keyword>
<name>A0A371I563_MUCPR</name>
<evidence type="ECO:0000259" key="16">
    <source>
        <dbReference type="PROSITE" id="PS50089"/>
    </source>
</evidence>
<dbReference type="PANTHER" id="PTHR45768">
    <property type="entry name" value="E3 UBIQUITIN-PROTEIN LIGASE RNF13-LIKE"/>
    <property type="match status" value="1"/>
</dbReference>
<comment type="similarity">
    <text evidence="13">Belongs to the RING-type zinc finger family. ATL subfamily.</text>
</comment>